<dbReference type="Pfam" id="PF07744">
    <property type="entry name" value="SPOC"/>
    <property type="match status" value="1"/>
</dbReference>
<feature type="region of interest" description="Disordered" evidence="6">
    <location>
        <begin position="437"/>
        <end position="567"/>
    </location>
</feature>
<feature type="compositionally biased region" description="Polar residues" evidence="6">
    <location>
        <begin position="239"/>
        <end position="253"/>
    </location>
</feature>
<evidence type="ECO:0000256" key="6">
    <source>
        <dbReference type="SAM" id="MobiDB-lite"/>
    </source>
</evidence>
<dbReference type="Proteomes" id="UP000708208">
    <property type="component" value="Unassembled WGS sequence"/>
</dbReference>
<evidence type="ECO:0000256" key="2">
    <source>
        <dbReference type="ARBA" id="ARBA00005387"/>
    </source>
</evidence>
<dbReference type="Pfam" id="PF00076">
    <property type="entry name" value="RRM_1"/>
    <property type="match status" value="3"/>
</dbReference>
<dbReference type="FunFam" id="3.30.70.330:FF:000454">
    <property type="entry name" value="RNA-binding protein 15B"/>
    <property type="match status" value="1"/>
</dbReference>
<dbReference type="PROSITE" id="PS50917">
    <property type="entry name" value="SPOC"/>
    <property type="match status" value="1"/>
</dbReference>
<dbReference type="InterPro" id="IPR000504">
    <property type="entry name" value="RRM_dom"/>
</dbReference>
<dbReference type="GO" id="GO:0005634">
    <property type="term" value="C:nucleus"/>
    <property type="evidence" value="ECO:0007669"/>
    <property type="project" value="UniProtKB-SubCell"/>
</dbReference>
<comment type="subcellular location">
    <subcellularLocation>
        <location evidence="1">Nucleus</location>
    </subcellularLocation>
</comment>
<organism evidence="9 10">
    <name type="scientific">Allacma fusca</name>
    <dbReference type="NCBI Taxonomy" id="39272"/>
    <lineage>
        <taxon>Eukaryota</taxon>
        <taxon>Metazoa</taxon>
        <taxon>Ecdysozoa</taxon>
        <taxon>Arthropoda</taxon>
        <taxon>Hexapoda</taxon>
        <taxon>Collembola</taxon>
        <taxon>Symphypleona</taxon>
        <taxon>Sminthuridae</taxon>
        <taxon>Allacma</taxon>
    </lineage>
</organism>
<feature type="domain" description="SPOC" evidence="8">
    <location>
        <begin position="574"/>
        <end position="741"/>
    </location>
</feature>
<protein>
    <recommendedName>
        <fullName evidence="11">RNA-binding protein spenito</fullName>
    </recommendedName>
</protein>
<evidence type="ECO:0000259" key="8">
    <source>
        <dbReference type="PROSITE" id="PS50917"/>
    </source>
</evidence>
<proteinExistence type="inferred from homology"/>
<dbReference type="CDD" id="cd12310">
    <property type="entry name" value="RRM3_Spen"/>
    <property type="match status" value="1"/>
</dbReference>
<feature type="compositionally biased region" description="Polar residues" evidence="6">
    <location>
        <begin position="535"/>
        <end position="547"/>
    </location>
</feature>
<keyword evidence="10" id="KW-1185">Reference proteome</keyword>
<evidence type="ECO:0000313" key="10">
    <source>
        <dbReference type="Proteomes" id="UP000708208"/>
    </source>
</evidence>
<dbReference type="CDD" id="cd21544">
    <property type="entry name" value="SPOC_RBM15-like"/>
    <property type="match status" value="1"/>
</dbReference>
<feature type="domain" description="RRM" evidence="7">
    <location>
        <begin position="379"/>
        <end position="453"/>
    </location>
</feature>
<dbReference type="PROSITE" id="PS50102">
    <property type="entry name" value="RRM"/>
    <property type="match status" value="3"/>
</dbReference>
<dbReference type="FunFam" id="2.40.290.10:FF:000007">
    <property type="entry name" value="RNA-binding protein 15B"/>
    <property type="match status" value="1"/>
</dbReference>
<dbReference type="GO" id="GO:0003723">
    <property type="term" value="F:RNA binding"/>
    <property type="evidence" value="ECO:0007669"/>
    <property type="project" value="UniProtKB-UniRule"/>
</dbReference>
<feature type="domain" description="RRM" evidence="7">
    <location>
        <begin position="10"/>
        <end position="87"/>
    </location>
</feature>
<dbReference type="EMBL" id="CAJVCH010571496">
    <property type="protein sequence ID" value="CAG7837650.1"/>
    <property type="molecule type" value="Genomic_DNA"/>
</dbReference>
<dbReference type="InterPro" id="IPR012921">
    <property type="entry name" value="SPOC_C"/>
</dbReference>
<evidence type="ECO:0008006" key="11">
    <source>
        <dbReference type="Google" id="ProtNLM"/>
    </source>
</evidence>
<dbReference type="OrthoDB" id="10050565at2759"/>
<dbReference type="CDD" id="cd12309">
    <property type="entry name" value="RRM2_Spen"/>
    <property type="match status" value="1"/>
</dbReference>
<evidence type="ECO:0000313" key="9">
    <source>
        <dbReference type="EMBL" id="CAG7837650.1"/>
    </source>
</evidence>
<comment type="similarity">
    <text evidence="2">Belongs to the RRM Spen family.</text>
</comment>
<accession>A0A8J2MEZ8</accession>
<evidence type="ECO:0000256" key="4">
    <source>
        <dbReference type="ARBA" id="ARBA00023242"/>
    </source>
</evidence>
<feature type="region of interest" description="Disordered" evidence="6">
    <location>
        <begin position="150"/>
        <end position="279"/>
    </location>
</feature>
<evidence type="ECO:0000256" key="3">
    <source>
        <dbReference type="ARBA" id="ARBA00022884"/>
    </source>
</evidence>
<dbReference type="SMART" id="SM00360">
    <property type="entry name" value="RRM"/>
    <property type="match status" value="3"/>
</dbReference>
<evidence type="ECO:0000256" key="5">
    <source>
        <dbReference type="PROSITE-ProRule" id="PRU00176"/>
    </source>
</evidence>
<reference evidence="9" key="1">
    <citation type="submission" date="2021-06" db="EMBL/GenBank/DDBJ databases">
        <authorList>
            <person name="Hodson N. C."/>
            <person name="Mongue J. A."/>
            <person name="Jaron S. K."/>
        </authorList>
    </citation>
    <scope>NUCLEOTIDE SEQUENCE</scope>
</reference>
<sequence length="744" mass="80418">STSGRPYPYKVLCISSLHSKASDEVVRETLYREFKRFGDISVKVVHEPDERVAYVYFRSYEDARDAKHSKSRIIIYDKPVMVEAAYESVPSGTSGGGAGGGGASGGSSRAGYDGYSGGSGAGGGDRGGGGYYRSEKTVISALLLSKRSPVYDRRDHRGAAGDDHHEGAHGGGGRRYDNNRGGGGGYGHHHPPHAPPMPQNQHYPMRNHEGGGYNRREPPMHHHDHHHGGGGYMGGQPRGMNNSGHYNRFNNNAGPPGPPRQGPQGGGPSQDRPYENKKDKFPNYLHHIAPEDDPLATRTLFAGNLEVNITEEELRRIFGRFGTVEDIDIKRPPPGTGNAYAFVRFVNLDMASRAKTELSGQYIGKFQCKIGYGKVNPTNRIWIGGLGPWTTMAQLEREFDRFGSIKKIDWVKNEPTCYITFETVDAAQAAVKDMRGYPLGGPDRRLRSDFADAGGFPPPKKYADGDYEFGGGSGPGSVAGSQQGAGDYEYNNRPGYRQGSGGPGSTGGQRNFNRRGPEEATTEVLPPAPALPPTSGHSTDINTSPSDSESRDGTRRRSNGNAAAPNNLVGVKTIHDVARRVPMGWQGSLILKNSSFPSKMYLTSGDLEAVESLMKDEDGKNQLRITQRLRLDQSKLDDVRKRITSSQAHGVFLAMPTSISSPQSSENGSSAIQSRPLRNLVSYLKQKEAAGVISLAVKEANGVLYAFPPCPFSTELLTKGCSTIEVDTKDDHLVVVVIRGGGTA</sequence>
<name>A0A8J2MEZ8_9HEXA</name>
<keyword evidence="4" id="KW-0539">Nucleus</keyword>
<dbReference type="PANTHER" id="PTHR23189">
    <property type="entry name" value="RNA RECOGNITION MOTIF-CONTAINING"/>
    <property type="match status" value="1"/>
</dbReference>
<dbReference type="CDD" id="cd12308">
    <property type="entry name" value="RRM1_Spen"/>
    <property type="match status" value="1"/>
</dbReference>
<evidence type="ECO:0000256" key="1">
    <source>
        <dbReference type="ARBA" id="ARBA00004123"/>
    </source>
</evidence>
<dbReference type="InterPro" id="IPR010912">
    <property type="entry name" value="SPOC_met"/>
</dbReference>
<feature type="compositionally biased region" description="Gly residues" evidence="6">
    <location>
        <begin position="498"/>
        <end position="507"/>
    </location>
</feature>
<comment type="caution">
    <text evidence="9">The sequence shown here is derived from an EMBL/GenBank/DDBJ whole genome shotgun (WGS) entry which is preliminary data.</text>
</comment>
<dbReference type="FunFam" id="3.30.70.330:FF:000565">
    <property type="entry name" value="RNA-binding protein 15B"/>
    <property type="match status" value="1"/>
</dbReference>
<feature type="domain" description="RRM" evidence="7">
    <location>
        <begin position="298"/>
        <end position="375"/>
    </location>
</feature>
<feature type="non-terminal residue" evidence="9">
    <location>
        <position position="1"/>
    </location>
</feature>
<keyword evidence="3 5" id="KW-0694">RNA-binding</keyword>
<dbReference type="AlphaFoldDB" id="A0A8J2MEZ8"/>
<feature type="compositionally biased region" description="Basic and acidic residues" evidence="6">
    <location>
        <begin position="206"/>
        <end position="221"/>
    </location>
</feature>
<feature type="compositionally biased region" description="Gly residues" evidence="6">
    <location>
        <begin position="468"/>
        <end position="477"/>
    </location>
</feature>
<feature type="compositionally biased region" description="Basic and acidic residues" evidence="6">
    <location>
        <begin position="150"/>
        <end position="178"/>
    </location>
</feature>
<evidence type="ECO:0000259" key="7">
    <source>
        <dbReference type="PROSITE" id="PS50102"/>
    </source>
</evidence>
<gene>
    <name evidence="9" type="ORF">AFUS01_LOCUS46732</name>
</gene>